<keyword evidence="6 14" id="KW-1133">Transmembrane helix</keyword>
<comment type="subunit">
    <text evidence="11">Interacts with IFITM5.</text>
</comment>
<comment type="function">
    <text evidence="10">PPIases accelerate the folding of proteins during protein synthesis.</text>
</comment>
<evidence type="ECO:0000259" key="15">
    <source>
        <dbReference type="PROSITE" id="PS50059"/>
    </source>
</evidence>
<evidence type="ECO:0000256" key="14">
    <source>
        <dbReference type="SAM" id="Phobius"/>
    </source>
</evidence>
<keyword evidence="5" id="KW-0732">Signal</keyword>
<dbReference type="PROSITE" id="PS50059">
    <property type="entry name" value="FKBP_PPIASE"/>
    <property type="match status" value="1"/>
</dbReference>
<evidence type="ECO:0000256" key="5">
    <source>
        <dbReference type="ARBA" id="ARBA00022729"/>
    </source>
</evidence>
<sequence length="254" mass="27462">GGDKVEEGLQEEELACRDPPRPVQSGLGAEGTAVLAAATQQPVLGALIPAPHPVMTLRPSLLQLRLLLLLLGGAACRAEAGFETESPVRTLQVETLVEPPEPCAEPAAFGDTLHIHYTGSLVDGRIIDTSLTRDPLVIELGQKQVIPGLEQSLLDMCVGEKRRVIIPSDLAYGKRGFPPSIPADAVLHFDVELIALIRANYWQKLVKGILPLVGMAMVPALLGLIGYHLYRKASTPKVSKKKLKEEKRNKSKKK</sequence>
<name>A0A5N4DEC1_CAMDR</name>
<dbReference type="InterPro" id="IPR046357">
    <property type="entry name" value="PPIase_dom_sf"/>
</dbReference>
<keyword evidence="4 14" id="KW-0812">Transmembrane</keyword>
<feature type="region of interest" description="Disordered" evidence="13">
    <location>
        <begin position="1"/>
        <end position="28"/>
    </location>
</feature>
<dbReference type="GO" id="GO:0003755">
    <property type="term" value="F:peptidyl-prolyl cis-trans isomerase activity"/>
    <property type="evidence" value="ECO:0007669"/>
    <property type="project" value="UniProtKB-KW"/>
</dbReference>
<comment type="subcellular location">
    <subcellularLocation>
        <location evidence="2">Membrane</location>
        <topology evidence="2">Single-pass membrane protein</topology>
    </subcellularLocation>
</comment>
<keyword evidence="7 12" id="KW-0697">Rotamase</keyword>
<dbReference type="PANTHER" id="PTHR45779">
    <property type="entry name" value="PEPTIDYLPROLYL ISOMERASE"/>
    <property type="match status" value="1"/>
</dbReference>
<evidence type="ECO:0000256" key="2">
    <source>
        <dbReference type="ARBA" id="ARBA00004167"/>
    </source>
</evidence>
<dbReference type="EC" id="5.2.1.8" evidence="12"/>
<dbReference type="InterPro" id="IPR001179">
    <property type="entry name" value="PPIase_FKBP_dom"/>
</dbReference>
<dbReference type="Proteomes" id="UP000299084">
    <property type="component" value="Unassembled WGS sequence"/>
</dbReference>
<reference evidence="16 17" key="1">
    <citation type="journal article" date="2019" name="Mol. Ecol. Resour.">
        <title>Improving Illumina assemblies with Hi-C and long reads: an example with the North African dromedary.</title>
        <authorList>
            <person name="Elbers J.P."/>
            <person name="Rogers M.F."/>
            <person name="Perelman P.L."/>
            <person name="Proskuryakova A.A."/>
            <person name="Serdyukova N.A."/>
            <person name="Johnson W.E."/>
            <person name="Horin P."/>
            <person name="Corander J."/>
            <person name="Murphy D."/>
            <person name="Burger P.A."/>
        </authorList>
    </citation>
    <scope>NUCLEOTIDE SEQUENCE [LARGE SCALE GENOMIC DNA]</scope>
    <source>
        <strain evidence="16">Drom800</strain>
        <tissue evidence="16">Blood</tissue>
    </source>
</reference>
<comment type="caution">
    <text evidence="16">The sequence shown here is derived from an EMBL/GenBank/DDBJ whole genome shotgun (WGS) entry which is preliminary data.</text>
</comment>
<dbReference type="InterPro" id="IPR044609">
    <property type="entry name" value="FKBP2/11"/>
</dbReference>
<evidence type="ECO:0000256" key="9">
    <source>
        <dbReference type="ARBA" id="ARBA00023235"/>
    </source>
</evidence>
<evidence type="ECO:0000256" key="11">
    <source>
        <dbReference type="ARBA" id="ARBA00065450"/>
    </source>
</evidence>
<comment type="catalytic activity">
    <reaction evidence="1 12">
        <text>[protein]-peptidylproline (omega=180) = [protein]-peptidylproline (omega=0)</text>
        <dbReference type="Rhea" id="RHEA:16237"/>
        <dbReference type="Rhea" id="RHEA-COMP:10747"/>
        <dbReference type="Rhea" id="RHEA-COMP:10748"/>
        <dbReference type="ChEBI" id="CHEBI:83833"/>
        <dbReference type="ChEBI" id="CHEBI:83834"/>
        <dbReference type="EC" id="5.2.1.8"/>
    </reaction>
</comment>
<evidence type="ECO:0000256" key="1">
    <source>
        <dbReference type="ARBA" id="ARBA00000971"/>
    </source>
</evidence>
<evidence type="ECO:0000313" key="17">
    <source>
        <dbReference type="Proteomes" id="UP000299084"/>
    </source>
</evidence>
<dbReference type="Gene3D" id="3.10.50.40">
    <property type="match status" value="1"/>
</dbReference>
<evidence type="ECO:0000256" key="13">
    <source>
        <dbReference type="SAM" id="MobiDB-lite"/>
    </source>
</evidence>
<gene>
    <name evidence="16" type="ORF">Cadr_000016903</name>
</gene>
<dbReference type="FunFam" id="3.10.50.40:FF:000048">
    <property type="entry name" value="Peptidylprolyl isomerase"/>
    <property type="match status" value="1"/>
</dbReference>
<organism evidence="16 17">
    <name type="scientific">Camelus dromedarius</name>
    <name type="common">Dromedary</name>
    <name type="synonym">Arabian camel</name>
    <dbReference type="NCBI Taxonomy" id="9838"/>
    <lineage>
        <taxon>Eukaryota</taxon>
        <taxon>Metazoa</taxon>
        <taxon>Chordata</taxon>
        <taxon>Craniata</taxon>
        <taxon>Vertebrata</taxon>
        <taxon>Euteleostomi</taxon>
        <taxon>Mammalia</taxon>
        <taxon>Eutheria</taxon>
        <taxon>Laurasiatheria</taxon>
        <taxon>Artiodactyla</taxon>
        <taxon>Tylopoda</taxon>
        <taxon>Camelidae</taxon>
        <taxon>Camelus</taxon>
    </lineage>
</organism>
<dbReference type="GO" id="GO:0016020">
    <property type="term" value="C:membrane"/>
    <property type="evidence" value="ECO:0007669"/>
    <property type="project" value="UniProtKB-SubCell"/>
</dbReference>
<evidence type="ECO:0000256" key="6">
    <source>
        <dbReference type="ARBA" id="ARBA00022989"/>
    </source>
</evidence>
<dbReference type="STRING" id="9838.ENSCDRP00005011060"/>
<evidence type="ECO:0000256" key="3">
    <source>
        <dbReference type="ARBA" id="ARBA00006577"/>
    </source>
</evidence>
<keyword evidence="17" id="KW-1185">Reference proteome</keyword>
<proteinExistence type="inferred from homology"/>
<dbReference type="PANTHER" id="PTHR45779:SF2">
    <property type="entry name" value="PEPTIDYL-PROLYL CIS-TRANS ISOMERASE FKBP11"/>
    <property type="match status" value="1"/>
</dbReference>
<dbReference type="EMBL" id="JWIN03000012">
    <property type="protein sequence ID" value="KAB1269478.1"/>
    <property type="molecule type" value="Genomic_DNA"/>
</dbReference>
<keyword evidence="8 14" id="KW-0472">Membrane</keyword>
<feature type="non-terminal residue" evidence="16">
    <location>
        <position position="1"/>
    </location>
</feature>
<feature type="domain" description="PPIase FKBP-type" evidence="15">
    <location>
        <begin position="110"/>
        <end position="197"/>
    </location>
</feature>
<evidence type="ECO:0000313" key="16">
    <source>
        <dbReference type="EMBL" id="KAB1269478.1"/>
    </source>
</evidence>
<dbReference type="Pfam" id="PF00254">
    <property type="entry name" value="FKBP_C"/>
    <property type="match status" value="1"/>
</dbReference>
<evidence type="ECO:0000256" key="4">
    <source>
        <dbReference type="ARBA" id="ARBA00022692"/>
    </source>
</evidence>
<dbReference type="SUPFAM" id="SSF54534">
    <property type="entry name" value="FKBP-like"/>
    <property type="match status" value="1"/>
</dbReference>
<evidence type="ECO:0000256" key="7">
    <source>
        <dbReference type="ARBA" id="ARBA00023110"/>
    </source>
</evidence>
<feature type="transmembrane region" description="Helical" evidence="14">
    <location>
        <begin position="208"/>
        <end position="230"/>
    </location>
</feature>
<dbReference type="AlphaFoldDB" id="A0A5N4DEC1"/>
<evidence type="ECO:0000256" key="10">
    <source>
        <dbReference type="ARBA" id="ARBA00055986"/>
    </source>
</evidence>
<dbReference type="GO" id="GO:0005783">
    <property type="term" value="C:endoplasmic reticulum"/>
    <property type="evidence" value="ECO:0007669"/>
    <property type="project" value="TreeGrafter"/>
</dbReference>
<evidence type="ECO:0000256" key="12">
    <source>
        <dbReference type="PROSITE-ProRule" id="PRU00277"/>
    </source>
</evidence>
<accession>A0A5N4DEC1</accession>
<keyword evidence="9 12" id="KW-0413">Isomerase</keyword>
<protein>
    <recommendedName>
        <fullName evidence="12">peptidylprolyl isomerase</fullName>
        <ecNumber evidence="12">5.2.1.8</ecNumber>
    </recommendedName>
</protein>
<evidence type="ECO:0000256" key="8">
    <source>
        <dbReference type="ARBA" id="ARBA00023136"/>
    </source>
</evidence>
<comment type="similarity">
    <text evidence="3">Belongs to the FKBP-type PPIase family.</text>
</comment>